<reference evidence="5 6" key="1">
    <citation type="submission" date="2020-07" db="EMBL/GenBank/DDBJ databases">
        <title>Roseicoccus Jingziensis gen. nov., sp. nov., isolated from coastal seawater.</title>
        <authorList>
            <person name="Feng X."/>
        </authorList>
    </citation>
    <scope>NUCLEOTIDE SEQUENCE [LARGE SCALE GENOMIC DNA]</scope>
    <source>
        <strain evidence="5 6">N1E253</strain>
    </source>
</reference>
<evidence type="ECO:0000313" key="5">
    <source>
        <dbReference type="EMBL" id="NWK56643.1"/>
    </source>
</evidence>
<protein>
    <recommendedName>
        <fullName evidence="4">OSBS enolase-like N-terminal domain-containing protein</fullName>
    </recommendedName>
</protein>
<dbReference type="GO" id="GO:0046872">
    <property type="term" value="F:metal ion binding"/>
    <property type="evidence" value="ECO:0007669"/>
    <property type="project" value="UniProtKB-KW"/>
</dbReference>
<dbReference type="Gene3D" id="3.20.20.120">
    <property type="entry name" value="Enolase-like C-terminal domain"/>
    <property type="match status" value="1"/>
</dbReference>
<proteinExistence type="predicted"/>
<dbReference type="Gene3D" id="3.30.390.10">
    <property type="entry name" value="Enolase-like, N-terminal domain"/>
    <property type="match status" value="1"/>
</dbReference>
<dbReference type="InterPro" id="IPR029017">
    <property type="entry name" value="Enolase-like_N"/>
</dbReference>
<name>A0A851GGI9_9BACT</name>
<evidence type="ECO:0000313" key="6">
    <source>
        <dbReference type="Proteomes" id="UP000557872"/>
    </source>
</evidence>
<keyword evidence="1" id="KW-0479">Metal-binding</keyword>
<dbReference type="GO" id="GO:0016829">
    <property type="term" value="F:lyase activity"/>
    <property type="evidence" value="ECO:0007669"/>
    <property type="project" value="UniProtKB-KW"/>
</dbReference>
<sequence>MNARSQKQDYEGVLLRAFGGYACVHPWPELGDLPLDAQLQSLRQGQTTALLRSALSCAKADGRARKLSVSLFDGLDVPVSHASCYLEQSAVESAVAAGFDTVKVKMGRDLAVERRIMQEISAEFPSLRWRIDLNHSQPFSQVRRWLATWGREDLARVDFIEDAWCPDVDPCPDGRGVQVPLAIDRDVENVVGSFPVWILKPAVNDMPLAMKAAVENAHGPKVVVTSYMDHPLGQSYAAWQAAMMAKSYPGVVSKCGLVTHGLFEPDEFTEMLGRPKPGFSPADGTGLGFDQLLESLPWKRLV</sequence>
<dbReference type="AlphaFoldDB" id="A0A851GGI9"/>
<accession>A0A851GGI9</accession>
<evidence type="ECO:0000256" key="2">
    <source>
        <dbReference type="ARBA" id="ARBA00022842"/>
    </source>
</evidence>
<evidence type="ECO:0000259" key="4">
    <source>
        <dbReference type="Pfam" id="PF22015"/>
    </source>
</evidence>
<dbReference type="InterPro" id="IPR036849">
    <property type="entry name" value="Enolase-like_C_sf"/>
</dbReference>
<dbReference type="InterPro" id="IPR041338">
    <property type="entry name" value="OSBS_N"/>
</dbReference>
<comment type="caution">
    <text evidence="5">The sequence shown here is derived from an EMBL/GenBank/DDBJ whole genome shotgun (WGS) entry which is preliminary data.</text>
</comment>
<keyword evidence="2" id="KW-0460">Magnesium</keyword>
<keyword evidence="3" id="KW-0456">Lyase</keyword>
<feature type="domain" description="OSBS enolase-like N-terminal" evidence="4">
    <location>
        <begin position="1"/>
        <end position="64"/>
    </location>
</feature>
<dbReference type="Pfam" id="PF22015">
    <property type="entry name" value="OSBS_N"/>
    <property type="match status" value="1"/>
</dbReference>
<dbReference type="SUPFAM" id="SSF51604">
    <property type="entry name" value="Enolase C-terminal domain-like"/>
    <property type="match status" value="1"/>
</dbReference>
<evidence type="ECO:0000256" key="1">
    <source>
        <dbReference type="ARBA" id="ARBA00022723"/>
    </source>
</evidence>
<organism evidence="5 6">
    <name type="scientific">Oceaniferula marina</name>
    <dbReference type="NCBI Taxonomy" id="2748318"/>
    <lineage>
        <taxon>Bacteria</taxon>
        <taxon>Pseudomonadati</taxon>
        <taxon>Verrucomicrobiota</taxon>
        <taxon>Verrucomicrobiia</taxon>
        <taxon>Verrucomicrobiales</taxon>
        <taxon>Verrucomicrobiaceae</taxon>
        <taxon>Oceaniferula</taxon>
    </lineage>
</organism>
<gene>
    <name evidence="5" type="ORF">HW115_13555</name>
</gene>
<dbReference type="Proteomes" id="UP000557872">
    <property type="component" value="Unassembled WGS sequence"/>
</dbReference>
<keyword evidence="6" id="KW-1185">Reference proteome</keyword>
<dbReference type="EMBL" id="JACBAZ010000005">
    <property type="protein sequence ID" value="NWK56643.1"/>
    <property type="molecule type" value="Genomic_DNA"/>
</dbReference>
<evidence type="ECO:0000256" key="3">
    <source>
        <dbReference type="ARBA" id="ARBA00023239"/>
    </source>
</evidence>